<evidence type="ECO:0000313" key="4">
    <source>
        <dbReference type="Proteomes" id="UP000305792"/>
    </source>
</evidence>
<feature type="compositionally biased region" description="Low complexity" evidence="1">
    <location>
        <begin position="1"/>
        <end position="18"/>
    </location>
</feature>
<gene>
    <name evidence="3" type="ORF">E9998_13270</name>
</gene>
<feature type="compositionally biased region" description="Basic and acidic residues" evidence="1">
    <location>
        <begin position="21"/>
        <end position="34"/>
    </location>
</feature>
<evidence type="ECO:0000259" key="2">
    <source>
        <dbReference type="Pfam" id="PF04149"/>
    </source>
</evidence>
<reference evidence="3 4" key="1">
    <citation type="journal article" date="2018" name="Int. J. Syst. Evol. Microbiol.">
        <title>Glycomyces paridis sp. nov., isolated from the medicinal plant Paris polyphylla.</title>
        <authorList>
            <person name="Fang X.M."/>
            <person name="Bai J.L."/>
            <person name="Su J."/>
            <person name="Zhao L.L."/>
            <person name="Liu H.Y."/>
            <person name="Ma B.P."/>
            <person name="Zhang Y.Q."/>
            <person name="Yu L.Y."/>
        </authorList>
    </citation>
    <scope>NUCLEOTIDE SEQUENCE [LARGE SCALE GENOMIC DNA]</scope>
    <source>
        <strain evidence="3 4">CPCC 204357</strain>
    </source>
</reference>
<dbReference type="RefSeq" id="WP_136530188.1">
    <property type="nucleotide sequence ID" value="NZ_STGX01000009.1"/>
</dbReference>
<organism evidence="3 4">
    <name type="scientific">Glycomyces paridis</name>
    <dbReference type="NCBI Taxonomy" id="2126555"/>
    <lineage>
        <taxon>Bacteria</taxon>
        <taxon>Bacillati</taxon>
        <taxon>Actinomycetota</taxon>
        <taxon>Actinomycetes</taxon>
        <taxon>Glycomycetales</taxon>
        <taxon>Glycomycetaceae</taxon>
        <taxon>Glycomyces</taxon>
    </lineage>
</organism>
<evidence type="ECO:0000313" key="3">
    <source>
        <dbReference type="EMBL" id="THV27955.1"/>
    </source>
</evidence>
<protein>
    <submittedName>
        <fullName evidence="3">DUF397 domain-containing protein</fullName>
    </submittedName>
</protein>
<dbReference type="Proteomes" id="UP000305792">
    <property type="component" value="Unassembled WGS sequence"/>
</dbReference>
<dbReference type="AlphaFoldDB" id="A0A4S8PEB0"/>
<feature type="domain" description="DUF397" evidence="2">
    <location>
        <begin position="5"/>
        <end position="58"/>
    </location>
</feature>
<dbReference type="Pfam" id="PF04149">
    <property type="entry name" value="DUF397"/>
    <property type="match status" value="1"/>
</dbReference>
<dbReference type="InterPro" id="IPR007278">
    <property type="entry name" value="DUF397"/>
</dbReference>
<comment type="caution">
    <text evidence="3">The sequence shown here is derived from an EMBL/GenBank/DDBJ whole genome shotgun (WGS) entry which is preliminary data.</text>
</comment>
<sequence>MSTTSWRKSSRSSGNNNSDCVEARRQDGTFQVRDSKLGESSPIFDLGAAEFKSLLGGAARV</sequence>
<evidence type="ECO:0000256" key="1">
    <source>
        <dbReference type="SAM" id="MobiDB-lite"/>
    </source>
</evidence>
<accession>A0A4S8PEB0</accession>
<keyword evidence="4" id="KW-1185">Reference proteome</keyword>
<feature type="region of interest" description="Disordered" evidence="1">
    <location>
        <begin position="1"/>
        <end position="34"/>
    </location>
</feature>
<name>A0A4S8PEB0_9ACTN</name>
<proteinExistence type="predicted"/>
<dbReference type="EMBL" id="STGX01000009">
    <property type="protein sequence ID" value="THV27955.1"/>
    <property type="molecule type" value="Genomic_DNA"/>
</dbReference>
<dbReference type="OrthoDB" id="4301277at2"/>